<dbReference type="eggNOG" id="arCOG01939">
    <property type="taxonomic scope" value="Archaea"/>
</dbReference>
<organism evidence="2 3">
    <name type="scientific">Metallosphaera yellowstonensis MK1</name>
    <dbReference type="NCBI Taxonomy" id="671065"/>
    <lineage>
        <taxon>Archaea</taxon>
        <taxon>Thermoproteota</taxon>
        <taxon>Thermoprotei</taxon>
        <taxon>Sulfolobales</taxon>
        <taxon>Sulfolobaceae</taxon>
        <taxon>Metallosphaera</taxon>
    </lineage>
</organism>
<dbReference type="GO" id="GO:0016874">
    <property type="term" value="F:ligase activity"/>
    <property type="evidence" value="ECO:0007669"/>
    <property type="project" value="UniProtKB-KW"/>
</dbReference>
<dbReference type="InterPro" id="IPR004143">
    <property type="entry name" value="BPL_LPL_catalytic"/>
</dbReference>
<dbReference type="PANTHER" id="PTHR43679:SF2">
    <property type="entry name" value="OCTANOYL-[GCVH]:PROTEIN N-OCTANOYLTRANSFERASE"/>
    <property type="match status" value="1"/>
</dbReference>
<dbReference type="Proteomes" id="UP000003980">
    <property type="component" value="Unassembled WGS sequence"/>
</dbReference>
<gene>
    <name evidence="2" type="ORF">MetMK1DRAFT_00026090</name>
</gene>
<evidence type="ECO:0000313" key="2">
    <source>
        <dbReference type="EMBL" id="EHP68186.1"/>
    </source>
</evidence>
<keyword evidence="3" id="KW-1185">Reference proteome</keyword>
<dbReference type="Gene3D" id="3.30.930.10">
    <property type="entry name" value="Bira Bifunctional Protein, Domain 2"/>
    <property type="match status" value="1"/>
</dbReference>
<reference evidence="2 3" key="1">
    <citation type="submission" date="2012-01" db="EMBL/GenBank/DDBJ databases">
        <title>Improved High-Quality Draft sequence of Metallosphaera yellowstonensis MK1.</title>
        <authorList>
            <consortium name="US DOE Joint Genome Institute"/>
            <person name="Lucas S."/>
            <person name="Han J."/>
            <person name="Cheng J.-F."/>
            <person name="Goodwin L."/>
            <person name="Pitluck S."/>
            <person name="Peters L."/>
            <person name="Teshima H."/>
            <person name="Detter J.C."/>
            <person name="Han C."/>
            <person name="Tapia R."/>
            <person name="Land M."/>
            <person name="Hauser L."/>
            <person name="Kyrpides N."/>
            <person name="Kozubal M."/>
            <person name="Macur R.E."/>
            <person name="Jay Z."/>
            <person name="Inskeep W."/>
            <person name="Woyke T."/>
        </authorList>
    </citation>
    <scope>NUCLEOTIDE SEQUENCE [LARGE SCALE GENOMIC DNA]</scope>
    <source>
        <strain evidence="2 3">MK1</strain>
    </source>
</reference>
<name>H2C7R0_9CREN</name>
<dbReference type="PROSITE" id="PS51733">
    <property type="entry name" value="BPL_LPL_CATALYTIC"/>
    <property type="match status" value="1"/>
</dbReference>
<protein>
    <submittedName>
        <fullName evidence="2">Lipoate-protein ligase A</fullName>
    </submittedName>
</protein>
<dbReference type="Pfam" id="PF21948">
    <property type="entry name" value="LplA-B_cat"/>
    <property type="match status" value="1"/>
</dbReference>
<keyword evidence="2" id="KW-0436">Ligase</keyword>
<evidence type="ECO:0000259" key="1">
    <source>
        <dbReference type="PROSITE" id="PS51733"/>
    </source>
</evidence>
<evidence type="ECO:0000313" key="3">
    <source>
        <dbReference type="Proteomes" id="UP000003980"/>
    </source>
</evidence>
<dbReference type="STRING" id="671065.MetMK1DRAFT_00026090"/>
<dbReference type="InterPro" id="IPR045864">
    <property type="entry name" value="aa-tRNA-synth_II/BPL/LPL"/>
</dbReference>
<sequence length="255" mass="28480">MRVVVFPKSTWRDSKLRLIIEEGSPGSRQMALDEVMLVLVSRGISEETLRLWNFSPTTLSLGRFLAVNDWVNTEKLRELKLPLIRRFTGGGPALHDERGEITWTIALRNADMMKAYELAGKALVRAIGEFGLRGEFTPINDVVVEGKKVVGMAGAQSGNGVIVHGTFMFSTDLSLMSVIKVPKPKELARGSPTSRVSTISLILGREVTRDEVLEALLKGFSSVFSLKDGELSDLEIDLAKRFEYKYTNDKWTYVR</sequence>
<dbReference type="AlphaFoldDB" id="H2C7R0"/>
<accession>H2C7R0</accession>
<dbReference type="HOGENOM" id="CLU_022986_5_0_2"/>
<feature type="domain" description="BPL/LPL catalytic" evidence="1">
    <location>
        <begin position="43"/>
        <end position="228"/>
    </location>
</feature>
<dbReference type="SUPFAM" id="SSF55681">
    <property type="entry name" value="Class II aaRS and biotin synthetases"/>
    <property type="match status" value="1"/>
</dbReference>
<proteinExistence type="predicted"/>
<dbReference type="EMBL" id="JH597770">
    <property type="protein sequence ID" value="EHP68186.1"/>
    <property type="molecule type" value="Genomic_DNA"/>
</dbReference>
<dbReference type="InterPro" id="IPR050664">
    <property type="entry name" value="Octanoyltrans_LipM/LipL"/>
</dbReference>
<dbReference type="PANTHER" id="PTHR43679">
    <property type="entry name" value="OCTANOYLTRANSFERASE LIPM-RELATED"/>
    <property type="match status" value="1"/>
</dbReference>